<feature type="active site" description="Nucleophile" evidence="1">
    <location>
        <position position="182"/>
    </location>
</feature>
<dbReference type="InterPro" id="IPR039069">
    <property type="entry name" value="CE7"/>
</dbReference>
<dbReference type="GO" id="GO:0005976">
    <property type="term" value="P:polysaccharide metabolic process"/>
    <property type="evidence" value="ECO:0007669"/>
    <property type="project" value="TreeGrafter"/>
</dbReference>
<dbReference type="OrthoDB" id="9770528at2"/>
<sequence length="317" mass="35331">MNAIEKRIDELHRFRPVTEPPEGHAEFWERTTKEAIGSAFEHERVEIETPMPGMKAYDVAFEGFSGTTIRGLYMVPAFIEGPYPCILTFPGYTGGKGLPEAYARWILMGVAVFAVDVRGQGGETGNTLDSEFGMVRGWITQNITDPERCYYKAVTVDCLRAAQWMSEQPELDPKRLGVVGGSQGGGLALLVSALHERIGLTVADIPNMCHMDHGVLHSTGSLTEVADFGRRYPELLPQALRTLGYFDLLHLGHRITRPLLMSVGLKDTVCLPEQVFPMYHAAASEDKALEIFPFTGHAVEAAQTRRGMEFVRDRWFR</sequence>
<dbReference type="InterPro" id="IPR008391">
    <property type="entry name" value="AXE1_dom"/>
</dbReference>
<dbReference type="InterPro" id="IPR029058">
    <property type="entry name" value="AB_hydrolase_fold"/>
</dbReference>
<proteinExistence type="predicted"/>
<evidence type="ECO:0000259" key="3">
    <source>
        <dbReference type="Pfam" id="PF05448"/>
    </source>
</evidence>
<dbReference type="PANTHER" id="PTHR40111">
    <property type="entry name" value="CEPHALOSPORIN-C DEACETYLASE"/>
    <property type="match status" value="1"/>
</dbReference>
<dbReference type="SUPFAM" id="SSF53474">
    <property type="entry name" value="alpha/beta-Hydrolases"/>
    <property type="match status" value="1"/>
</dbReference>
<name>A0A5R9G682_9BACL</name>
<feature type="domain" description="Acetyl xylan esterase" evidence="3">
    <location>
        <begin position="1"/>
        <end position="310"/>
    </location>
</feature>
<dbReference type="EMBL" id="VCIW01000042">
    <property type="protein sequence ID" value="TLS48273.1"/>
    <property type="molecule type" value="Genomic_DNA"/>
</dbReference>
<organism evidence="4 5">
    <name type="scientific">Paenibacillus antri</name>
    <dbReference type="NCBI Taxonomy" id="2582848"/>
    <lineage>
        <taxon>Bacteria</taxon>
        <taxon>Bacillati</taxon>
        <taxon>Bacillota</taxon>
        <taxon>Bacilli</taxon>
        <taxon>Bacillales</taxon>
        <taxon>Paenibacillaceae</taxon>
        <taxon>Paenibacillus</taxon>
    </lineage>
</organism>
<evidence type="ECO:0000313" key="5">
    <source>
        <dbReference type="Proteomes" id="UP000309676"/>
    </source>
</evidence>
<evidence type="ECO:0000256" key="1">
    <source>
        <dbReference type="PIRSR" id="PIRSR639069-1"/>
    </source>
</evidence>
<protein>
    <submittedName>
        <fullName evidence="4">Acetylxylan esterase</fullName>
    </submittedName>
</protein>
<feature type="active site" description="Charge relay system" evidence="1">
    <location>
        <position position="267"/>
    </location>
</feature>
<dbReference type="Pfam" id="PF05448">
    <property type="entry name" value="AXE1"/>
    <property type="match status" value="1"/>
</dbReference>
<dbReference type="Gene3D" id="3.40.50.1820">
    <property type="entry name" value="alpha/beta hydrolase"/>
    <property type="match status" value="1"/>
</dbReference>
<dbReference type="Proteomes" id="UP000309676">
    <property type="component" value="Unassembled WGS sequence"/>
</dbReference>
<feature type="binding site" evidence="2">
    <location>
        <position position="92"/>
    </location>
    <ligand>
        <name>substrate</name>
    </ligand>
</feature>
<comment type="caution">
    <text evidence="4">The sequence shown here is derived from an EMBL/GenBank/DDBJ whole genome shotgun (WGS) entry which is preliminary data.</text>
</comment>
<dbReference type="AlphaFoldDB" id="A0A5R9G682"/>
<gene>
    <name evidence="4" type="ORF">FE782_31505</name>
</gene>
<keyword evidence="5" id="KW-1185">Reference proteome</keyword>
<dbReference type="RefSeq" id="WP_138198310.1">
    <property type="nucleotide sequence ID" value="NZ_VCIW01000042.1"/>
</dbReference>
<reference evidence="4 5" key="1">
    <citation type="submission" date="2019-05" db="EMBL/GenBank/DDBJ databases">
        <authorList>
            <person name="Narsing Rao M.P."/>
            <person name="Li W.J."/>
        </authorList>
    </citation>
    <scope>NUCLEOTIDE SEQUENCE [LARGE SCALE GENOMIC DNA]</scope>
    <source>
        <strain evidence="4 5">SYSU_K30003</strain>
    </source>
</reference>
<dbReference type="GO" id="GO:0052689">
    <property type="term" value="F:carboxylic ester hydrolase activity"/>
    <property type="evidence" value="ECO:0007669"/>
    <property type="project" value="TreeGrafter"/>
</dbReference>
<feature type="active site" description="Charge relay system" evidence="1">
    <location>
        <position position="297"/>
    </location>
</feature>
<evidence type="ECO:0000256" key="2">
    <source>
        <dbReference type="PIRSR" id="PIRSR639069-2"/>
    </source>
</evidence>
<evidence type="ECO:0000313" key="4">
    <source>
        <dbReference type="EMBL" id="TLS48273.1"/>
    </source>
</evidence>
<dbReference type="PANTHER" id="PTHR40111:SF1">
    <property type="entry name" value="CEPHALOSPORIN-C DEACETYLASE"/>
    <property type="match status" value="1"/>
</dbReference>
<accession>A0A5R9G682</accession>